<feature type="transmembrane region" description="Helical" evidence="1">
    <location>
        <begin position="113"/>
        <end position="131"/>
    </location>
</feature>
<feature type="transmembrane region" description="Helical" evidence="1">
    <location>
        <begin position="143"/>
        <end position="164"/>
    </location>
</feature>
<accession>A0A239KBZ0</accession>
<reference evidence="2 3" key="1">
    <citation type="submission" date="2017-06" db="EMBL/GenBank/DDBJ databases">
        <authorList>
            <person name="Kim H.J."/>
            <person name="Triplett B.A."/>
        </authorList>
    </citation>
    <scope>NUCLEOTIDE SEQUENCE [LARGE SCALE GENOMIC DNA]</scope>
    <source>
        <strain evidence="2 3">DSM 43151</strain>
    </source>
</reference>
<organism evidence="2 3">
    <name type="scientific">Actinoplanes regularis</name>
    <dbReference type="NCBI Taxonomy" id="52697"/>
    <lineage>
        <taxon>Bacteria</taxon>
        <taxon>Bacillati</taxon>
        <taxon>Actinomycetota</taxon>
        <taxon>Actinomycetes</taxon>
        <taxon>Micromonosporales</taxon>
        <taxon>Micromonosporaceae</taxon>
        <taxon>Actinoplanes</taxon>
    </lineage>
</organism>
<keyword evidence="3" id="KW-1185">Reference proteome</keyword>
<keyword evidence="1" id="KW-0812">Transmembrane</keyword>
<sequence length="389" mass="41553">MTGPVVAARRFGVADSSGERHADWLELFFDLVFVVAVAELASTLEHHPSGPGLVRYVLLFVPVWWAWVGYTFYADRLQSGPDVTYRILMIVAMLAVAALAVAVPHAFDGTGSVRFALCYVAVRALLIVLYARAFRLDRSARPLTGRYLTGFTIGAALWLVSIAVPTPGRYALWAAGLLVELAVPLLSARAIARVPFHVSHIPERFGLFVIIVLGEAVALGALSLGEGGQEPLPLAVGGAGFLIIGALWWLYFDGVDGSSMRHWWVSGQVYVYGHLVVLAALTAFGVGVLLATHAVHDAALDGSARWAVCGGIGAFLLAIGLIQLCRPDGWRDPCSWVRLGAGVLFLLLRPLGAGLPLLLLELLALVLLTTQIIVEHRLRAAMPASTAGG</sequence>
<feature type="transmembrane region" description="Helical" evidence="1">
    <location>
        <begin position="231"/>
        <end position="251"/>
    </location>
</feature>
<feature type="transmembrane region" description="Helical" evidence="1">
    <location>
        <begin position="53"/>
        <end position="73"/>
    </location>
</feature>
<keyword evidence="1" id="KW-1133">Transmembrane helix</keyword>
<dbReference type="PANTHER" id="PTHR36840:SF1">
    <property type="entry name" value="BLL5714 PROTEIN"/>
    <property type="match status" value="1"/>
</dbReference>
<dbReference type="RefSeq" id="WP_179277567.1">
    <property type="nucleotide sequence ID" value="NZ_FZNR01000047.1"/>
</dbReference>
<feature type="transmembrane region" description="Helical" evidence="1">
    <location>
        <begin position="85"/>
        <end position="107"/>
    </location>
</feature>
<dbReference type="AlphaFoldDB" id="A0A239KBZ0"/>
<evidence type="ECO:0000313" key="3">
    <source>
        <dbReference type="Proteomes" id="UP000198415"/>
    </source>
</evidence>
<feature type="transmembrane region" description="Helical" evidence="1">
    <location>
        <begin position="170"/>
        <end position="192"/>
    </location>
</feature>
<protein>
    <submittedName>
        <fullName evidence="2">Low temperature requirement protein LtrA</fullName>
    </submittedName>
</protein>
<proteinExistence type="predicted"/>
<feature type="transmembrane region" description="Helical" evidence="1">
    <location>
        <begin position="271"/>
        <end position="291"/>
    </location>
</feature>
<dbReference type="Proteomes" id="UP000198415">
    <property type="component" value="Unassembled WGS sequence"/>
</dbReference>
<dbReference type="PANTHER" id="PTHR36840">
    <property type="entry name" value="BLL5714 PROTEIN"/>
    <property type="match status" value="1"/>
</dbReference>
<feature type="transmembrane region" description="Helical" evidence="1">
    <location>
        <begin position="204"/>
        <end position="225"/>
    </location>
</feature>
<keyword evidence="1" id="KW-0472">Membrane</keyword>
<dbReference type="Pfam" id="PF06772">
    <property type="entry name" value="LtrA"/>
    <property type="match status" value="1"/>
</dbReference>
<gene>
    <name evidence="2" type="ORF">SAMN06264365_1471</name>
</gene>
<evidence type="ECO:0000313" key="2">
    <source>
        <dbReference type="EMBL" id="SNT15591.1"/>
    </source>
</evidence>
<feature type="transmembrane region" description="Helical" evidence="1">
    <location>
        <begin position="303"/>
        <end position="322"/>
    </location>
</feature>
<dbReference type="InterPro" id="IPR010640">
    <property type="entry name" value="Low_temperature_requirement_A"/>
</dbReference>
<dbReference type="EMBL" id="FZNR01000047">
    <property type="protein sequence ID" value="SNT15591.1"/>
    <property type="molecule type" value="Genomic_DNA"/>
</dbReference>
<name>A0A239KBZ0_9ACTN</name>
<evidence type="ECO:0000256" key="1">
    <source>
        <dbReference type="SAM" id="Phobius"/>
    </source>
</evidence>